<keyword evidence="4" id="KW-1185">Reference proteome</keyword>
<keyword evidence="1" id="KW-1133">Transmembrane helix</keyword>
<keyword evidence="1" id="KW-0472">Membrane</keyword>
<organism evidence="3 4">
    <name type="scientific">Steroidobacter denitrificans</name>
    <dbReference type="NCBI Taxonomy" id="465721"/>
    <lineage>
        <taxon>Bacteria</taxon>
        <taxon>Pseudomonadati</taxon>
        <taxon>Pseudomonadota</taxon>
        <taxon>Gammaproteobacteria</taxon>
        <taxon>Steroidobacterales</taxon>
        <taxon>Steroidobacteraceae</taxon>
        <taxon>Steroidobacter</taxon>
    </lineage>
</organism>
<dbReference type="AlphaFoldDB" id="A0A127FC56"/>
<feature type="transmembrane region" description="Helical" evidence="1">
    <location>
        <begin position="7"/>
        <end position="29"/>
    </location>
</feature>
<dbReference type="EMBL" id="CP011971">
    <property type="protein sequence ID" value="AMN47973.1"/>
    <property type="molecule type" value="Genomic_DNA"/>
</dbReference>
<evidence type="ECO:0000259" key="2">
    <source>
        <dbReference type="Pfam" id="PF05170"/>
    </source>
</evidence>
<dbReference type="InterPro" id="IPR007844">
    <property type="entry name" value="AsmA"/>
</dbReference>
<dbReference type="STRING" id="465721.ACG33_12870"/>
<dbReference type="GO" id="GO:0005886">
    <property type="term" value="C:plasma membrane"/>
    <property type="evidence" value="ECO:0007669"/>
    <property type="project" value="TreeGrafter"/>
</dbReference>
<evidence type="ECO:0000256" key="1">
    <source>
        <dbReference type="SAM" id="Phobius"/>
    </source>
</evidence>
<evidence type="ECO:0000313" key="4">
    <source>
        <dbReference type="Proteomes" id="UP000070250"/>
    </source>
</evidence>
<gene>
    <name evidence="3" type="ORF">ACG33_12870</name>
</gene>
<proteinExistence type="predicted"/>
<dbReference type="PANTHER" id="PTHR30441">
    <property type="entry name" value="DUF748 DOMAIN-CONTAINING PROTEIN"/>
    <property type="match status" value="1"/>
</dbReference>
<evidence type="ECO:0000313" key="3">
    <source>
        <dbReference type="EMBL" id="AMN47973.1"/>
    </source>
</evidence>
<dbReference type="RefSeq" id="WP_066921777.1">
    <property type="nucleotide sequence ID" value="NZ_CP011971.1"/>
</dbReference>
<protein>
    <recommendedName>
        <fullName evidence="2">AsmA domain-containing protein</fullName>
    </recommendedName>
</protein>
<dbReference type="InterPro" id="IPR052894">
    <property type="entry name" value="AsmA-related"/>
</dbReference>
<dbReference type="GO" id="GO:0090313">
    <property type="term" value="P:regulation of protein targeting to membrane"/>
    <property type="evidence" value="ECO:0007669"/>
    <property type="project" value="TreeGrafter"/>
</dbReference>
<dbReference type="Proteomes" id="UP000070250">
    <property type="component" value="Chromosome"/>
</dbReference>
<dbReference type="Pfam" id="PF05170">
    <property type="entry name" value="AsmA"/>
    <property type="match status" value="1"/>
</dbReference>
<accession>A0A127FC56</accession>
<reference evidence="3 4" key="1">
    <citation type="submission" date="2015-06" db="EMBL/GenBank/DDBJ databases">
        <title>A Comprehensive Approach to Explore the Metabolic and Phylogenetic Diversity of Bacterial Steroid Degradation in the Environment: Testosterone as an Example.</title>
        <authorList>
            <person name="Yang F.-C."/>
            <person name="Chen Y.-L."/>
            <person name="Yu C.-P."/>
            <person name="Tang S.-L."/>
            <person name="Wang P.-H."/>
            <person name="Ismail W."/>
            <person name="Wang C.-H."/>
            <person name="Yang C.-Y."/>
            <person name="Chiang Y.-R."/>
        </authorList>
    </citation>
    <scope>NUCLEOTIDE SEQUENCE [LARGE SCALE GENOMIC DNA]</scope>
    <source>
        <strain evidence="3 4">DSM 18526</strain>
    </source>
</reference>
<dbReference type="PANTHER" id="PTHR30441:SF4">
    <property type="entry name" value="PROTEIN ASMA"/>
    <property type="match status" value="1"/>
</dbReference>
<feature type="domain" description="AsmA" evidence="2">
    <location>
        <begin position="2"/>
        <end position="622"/>
    </location>
</feature>
<keyword evidence="1" id="KW-0812">Transmembrane</keyword>
<sequence>MRILKIAVYVAAGLAALIVVAMLLIVLLVDPNHYRNDIERLAERQLGRPLSLDGELKLSVFPWLALQTGHASIGEAPGFGEEPFVSIREARVSAKLLPLLRGRFEVGAVRLAGARIRLLTDAQGRNNWDDLVARQASGQSVAAASDGAAPPPIIIAGLEIRDAALLIENRREGTRRAVRDFNLKTGRLQSGEPFDFTAGFVLEQEASFSIKVHVVTHITADLERNVYRLAEPEIDVTLSGPEYPREGLPFQVRAGVLEADIGRKRYQLDGLSVATRWKGDGFPSAGVPIALQAKVSDLDLAAQTLELTDVDLNVAGAQLGGRLHGAGILDAPRISGPLTLAPISPREWLPRLGIELPLTRDPEVFKHLSFSSQVTLDKSSAQFTDMVMQLDDTTAKGMLGVADFDTMALRFDLDVDRLDADRYLAPPQEGAGGPRDETPMPLPLEALRKLDARGQLRVQEAVFAGIRFTQLRLGVNARDGKVRFHPAEASMYGGRYNGDIGIDAAGKEAQVTLDEHVSGVDFAPLFKDFFDSERVSGKGSANIKASGRGRTSDDIVRTLNGSLDFSVTDGALEGADLWYEIRRARALLKQETVPARSGPARTPFTAATGSGVIRGGVLSNDDLRVAMQYLQVSGQGTMDIPAETLDYRLLATVMKIPRESALGEEMQEVIDAEIPVTVTGPFADLKVRPDVEGYLKGRVKERVEQEKQKVEEKIREKLGDKLQDLFKR</sequence>
<dbReference type="KEGG" id="sdf:ACG33_12870"/>
<name>A0A127FC56_STEDE</name>